<dbReference type="InterPro" id="IPR002938">
    <property type="entry name" value="FAD-bd"/>
</dbReference>
<feature type="domain" description="FAD-binding" evidence="5">
    <location>
        <begin position="13"/>
        <end position="154"/>
    </location>
</feature>
<name>A0ABQ7FNE7_9ACTN</name>
<dbReference type="Pfam" id="PF01494">
    <property type="entry name" value="FAD_binding_3"/>
    <property type="match status" value="2"/>
</dbReference>
<evidence type="ECO:0000256" key="3">
    <source>
        <dbReference type="ARBA" id="ARBA00022827"/>
    </source>
</evidence>
<organism evidence="6 7">
    <name type="scientific">Streptomyces lycii</name>
    <dbReference type="NCBI Taxonomy" id="2654337"/>
    <lineage>
        <taxon>Bacteria</taxon>
        <taxon>Bacillati</taxon>
        <taxon>Actinomycetota</taxon>
        <taxon>Actinomycetes</taxon>
        <taxon>Kitasatosporales</taxon>
        <taxon>Streptomycetaceae</taxon>
        <taxon>Streptomyces</taxon>
    </lineage>
</organism>
<evidence type="ECO:0000256" key="4">
    <source>
        <dbReference type="SAM" id="MobiDB-lite"/>
    </source>
</evidence>
<dbReference type="Proteomes" id="UP000621266">
    <property type="component" value="Unassembled WGS sequence"/>
</dbReference>
<protein>
    <submittedName>
        <fullName evidence="6">FAD-dependent oxidoreductase</fullName>
    </submittedName>
</protein>
<comment type="caution">
    <text evidence="6">The sequence shown here is derived from an EMBL/GenBank/DDBJ whole genome shotgun (WGS) entry which is preliminary data.</text>
</comment>
<feature type="region of interest" description="Disordered" evidence="4">
    <location>
        <begin position="147"/>
        <end position="188"/>
    </location>
</feature>
<reference evidence="6 7" key="1">
    <citation type="submission" date="2019-10" db="EMBL/GenBank/DDBJ databases">
        <title>Streptomyces tenebrisbrunneis sp.nov., an endogenous actinomycete isolated from of Lycium ruthenicum.</title>
        <authorList>
            <person name="Ma L."/>
        </authorList>
    </citation>
    <scope>NUCLEOTIDE SEQUENCE [LARGE SCALE GENOMIC DNA]</scope>
    <source>
        <strain evidence="6 7">TRM 66187</strain>
    </source>
</reference>
<sequence length="525" mass="54770">MTANHPAPTTTESDALVVGAGPTGLLLAGDLAAAGLSVTVLERRPAGISNLTRAFGVHARTLEQLDARGLADELLKTGRRVSRLGLFGSLSLDLDDLPSRFPFLLVTPQYEVERLLERRAAEHGVRFVYGAEVTDVRQDAAGTEVTVRATGDGSGAAPGAGAESGTGDGSGAASGAGAGAESGDGTGGTFVHRAPYTVGTDGHRSAVRRALGLPFPGKAVIRSMVLADVRLDRPPGNGVTLNGVGDAFAFVASYGDGWYRVGGWSRRRQVPDDTPVELGELRENVRRALGDDFGLHDARWLSRFHSDERQVPAYRVGRVLLAGDAAHVHSPAGGQGMNTGLQDAANLGWKLAAVLRGEAPGRLLDTYHSERHPVGRTVLRSSGTILRLAMADNPAELGIRRAGTFLLDRIPALRRKAVGNVTGIGIAYRPARGERPPAGRRAPDLAVTSPDGADFGRLYEALRAGRHVLVGPAGTGPGFFGTGAAGPAGDGAGPGRVVRARWTDPGRRTVLLVRPDGYIARAAEA</sequence>
<dbReference type="PANTHER" id="PTHR43004:SF19">
    <property type="entry name" value="BINDING MONOOXYGENASE, PUTATIVE (JCVI)-RELATED"/>
    <property type="match status" value="1"/>
</dbReference>
<evidence type="ECO:0000256" key="2">
    <source>
        <dbReference type="ARBA" id="ARBA00022630"/>
    </source>
</evidence>
<dbReference type="Gene3D" id="3.30.70.2450">
    <property type="match status" value="1"/>
</dbReference>
<feature type="compositionally biased region" description="Gly residues" evidence="4">
    <location>
        <begin position="152"/>
        <end position="188"/>
    </location>
</feature>
<proteinExistence type="predicted"/>
<dbReference type="PRINTS" id="PR00420">
    <property type="entry name" value="RNGMNOXGNASE"/>
</dbReference>
<accession>A0ABQ7FNE7</accession>
<dbReference type="Gene3D" id="3.50.50.60">
    <property type="entry name" value="FAD/NAD(P)-binding domain"/>
    <property type="match status" value="1"/>
</dbReference>
<keyword evidence="2" id="KW-0285">Flavoprotein</keyword>
<dbReference type="InterPro" id="IPR050641">
    <property type="entry name" value="RIFMO-like"/>
</dbReference>
<evidence type="ECO:0000313" key="7">
    <source>
        <dbReference type="Proteomes" id="UP000621266"/>
    </source>
</evidence>
<dbReference type="EMBL" id="WHPN01000076">
    <property type="protein sequence ID" value="KAF4410442.1"/>
    <property type="molecule type" value="Genomic_DNA"/>
</dbReference>
<gene>
    <name evidence="6" type="ORF">GCU69_03855</name>
</gene>
<evidence type="ECO:0000259" key="5">
    <source>
        <dbReference type="Pfam" id="PF01494"/>
    </source>
</evidence>
<evidence type="ECO:0000313" key="6">
    <source>
        <dbReference type="EMBL" id="KAF4410442.1"/>
    </source>
</evidence>
<dbReference type="InterPro" id="IPR036188">
    <property type="entry name" value="FAD/NAD-bd_sf"/>
</dbReference>
<dbReference type="SUPFAM" id="SSF51905">
    <property type="entry name" value="FAD/NAD(P)-binding domain"/>
    <property type="match status" value="1"/>
</dbReference>
<comment type="cofactor">
    <cofactor evidence="1">
        <name>FAD</name>
        <dbReference type="ChEBI" id="CHEBI:57692"/>
    </cofactor>
</comment>
<keyword evidence="3" id="KW-0274">FAD</keyword>
<dbReference type="Pfam" id="PF21274">
    <property type="entry name" value="Rng_hyd_C"/>
    <property type="match status" value="1"/>
</dbReference>
<evidence type="ECO:0000256" key="1">
    <source>
        <dbReference type="ARBA" id="ARBA00001974"/>
    </source>
</evidence>
<dbReference type="RefSeq" id="WP_156205129.1">
    <property type="nucleotide sequence ID" value="NZ_WHPN01000076.1"/>
</dbReference>
<dbReference type="Gene3D" id="3.40.30.120">
    <property type="match status" value="1"/>
</dbReference>
<dbReference type="PANTHER" id="PTHR43004">
    <property type="entry name" value="TRK SYSTEM POTASSIUM UPTAKE PROTEIN"/>
    <property type="match status" value="1"/>
</dbReference>
<feature type="domain" description="FAD-binding" evidence="5">
    <location>
        <begin position="187"/>
        <end position="381"/>
    </location>
</feature>
<keyword evidence="7" id="KW-1185">Reference proteome</keyword>